<evidence type="ECO:0000259" key="7">
    <source>
        <dbReference type="Pfam" id="PF03600"/>
    </source>
</evidence>
<feature type="domain" description="Citrate transporter-like" evidence="7">
    <location>
        <begin position="15"/>
        <end position="297"/>
    </location>
</feature>
<gene>
    <name evidence="8" type="ORF">EW139_01300</name>
</gene>
<comment type="subcellular location">
    <subcellularLocation>
        <location evidence="1">Membrane</location>
        <topology evidence="1">Multi-pass membrane protein</topology>
    </subcellularLocation>
</comment>
<dbReference type="Pfam" id="PF03600">
    <property type="entry name" value="CitMHS"/>
    <property type="match status" value="1"/>
</dbReference>
<evidence type="ECO:0000256" key="3">
    <source>
        <dbReference type="ARBA" id="ARBA00022692"/>
    </source>
</evidence>
<proteinExistence type="predicted"/>
<dbReference type="RefSeq" id="WP_013102936.1">
    <property type="nucleotide sequence ID" value="NZ_CP037939.1"/>
</dbReference>
<name>A0ABX5SIE7_9LACO</name>
<accession>A0ABX5SIE7</accession>
<feature type="transmembrane region" description="Helical" evidence="6">
    <location>
        <begin position="36"/>
        <end position="56"/>
    </location>
</feature>
<reference evidence="8 9" key="1">
    <citation type="submission" date="2019-03" db="EMBL/GenBank/DDBJ databases">
        <title>Complete Genome Sequence of Leuconostoc kimchii strain NKJ218 Isolated from Homemade Kimchi.</title>
        <authorList>
            <person name="Jung J.Y."/>
            <person name="Jin H.M."/>
            <person name="Jung J.-W."/>
            <person name="Lee S.-Y."/>
            <person name="Ryu B.-G."/>
            <person name="Han S.-S."/>
            <person name="Kang H.K."/>
            <person name="Choi H.W."/>
            <person name="Chung E.J."/>
            <person name="Choi K.-M."/>
        </authorList>
    </citation>
    <scope>NUCLEOTIDE SEQUENCE [LARGE SCALE GENOMIC DNA]</scope>
    <source>
        <strain evidence="8 9">NKJ218</strain>
    </source>
</reference>
<evidence type="ECO:0000256" key="4">
    <source>
        <dbReference type="ARBA" id="ARBA00022989"/>
    </source>
</evidence>
<keyword evidence="5 6" id="KW-0472">Membrane</keyword>
<dbReference type="InterPro" id="IPR004680">
    <property type="entry name" value="Cit_transptr-like_dom"/>
</dbReference>
<keyword evidence="2" id="KW-0813">Transport</keyword>
<feature type="transmembrane region" description="Helical" evidence="6">
    <location>
        <begin position="154"/>
        <end position="176"/>
    </location>
</feature>
<dbReference type="PANTHER" id="PTHR43568:SF1">
    <property type="entry name" value="P PROTEIN"/>
    <property type="match status" value="1"/>
</dbReference>
<evidence type="ECO:0000256" key="5">
    <source>
        <dbReference type="ARBA" id="ARBA00023136"/>
    </source>
</evidence>
<feature type="transmembrane region" description="Helical" evidence="6">
    <location>
        <begin position="77"/>
        <end position="105"/>
    </location>
</feature>
<dbReference type="Proteomes" id="UP000295756">
    <property type="component" value="Chromosome"/>
</dbReference>
<sequence length="369" mass="40624">MLNVIKRTLIDKTFLVTLILAIIALLVGHVKTTDVNFQTVYSLAALLITVSIYQELGILKHIAHYIVSKCSSSRTVFLVLMLCAFIGSMLLTNDVAILTLVPIFFNIKKYMHLPSMTTISLLTIFANLGSSVTPFGNPQNIYMVTFYKLSVSQFLSMSLLIGAISLGILFFSTLFIRSEKINISFDNDQTIDPKKLVILIILSIIVILGVLSIIPINIALLISILACLFLSKESFLHIDYAVILTFVNFFIVVGAISRVAFVQNLMTISTKNPIATFISASITSQLISNVPAAVLLSQFTNHVYALFLGVSVGGLGTLIASLANLLALRQYSAYSRNHTNFKFFITFTLLNVLFLIIFVVIGVLLIYAS</sequence>
<evidence type="ECO:0000256" key="1">
    <source>
        <dbReference type="ARBA" id="ARBA00004141"/>
    </source>
</evidence>
<feature type="transmembrane region" description="Helical" evidence="6">
    <location>
        <begin position="343"/>
        <end position="368"/>
    </location>
</feature>
<keyword evidence="9" id="KW-1185">Reference proteome</keyword>
<organism evidence="8 9">
    <name type="scientific">Leuconostoc kimchii</name>
    <dbReference type="NCBI Taxonomy" id="136609"/>
    <lineage>
        <taxon>Bacteria</taxon>
        <taxon>Bacillati</taxon>
        <taxon>Bacillota</taxon>
        <taxon>Bacilli</taxon>
        <taxon>Lactobacillales</taxon>
        <taxon>Lactobacillaceae</taxon>
        <taxon>Leuconostoc</taxon>
    </lineage>
</organism>
<dbReference type="InterPro" id="IPR051475">
    <property type="entry name" value="Diverse_Ion_Transporter"/>
</dbReference>
<evidence type="ECO:0000313" key="9">
    <source>
        <dbReference type="Proteomes" id="UP000295756"/>
    </source>
</evidence>
<feature type="transmembrane region" description="Helical" evidence="6">
    <location>
        <begin position="274"/>
        <end position="296"/>
    </location>
</feature>
<keyword evidence="4 6" id="KW-1133">Transmembrane helix</keyword>
<feature type="transmembrane region" description="Helical" evidence="6">
    <location>
        <begin position="303"/>
        <end position="323"/>
    </location>
</feature>
<feature type="transmembrane region" description="Helical" evidence="6">
    <location>
        <begin position="12"/>
        <end position="30"/>
    </location>
</feature>
<protein>
    <submittedName>
        <fullName evidence="8">Carboxylate transporter</fullName>
    </submittedName>
</protein>
<evidence type="ECO:0000256" key="2">
    <source>
        <dbReference type="ARBA" id="ARBA00022448"/>
    </source>
</evidence>
<evidence type="ECO:0000313" key="8">
    <source>
        <dbReference type="EMBL" id="QBR46833.1"/>
    </source>
</evidence>
<dbReference type="PANTHER" id="PTHR43568">
    <property type="entry name" value="P PROTEIN"/>
    <property type="match status" value="1"/>
</dbReference>
<dbReference type="EMBL" id="CP037939">
    <property type="protein sequence ID" value="QBR46833.1"/>
    <property type="molecule type" value="Genomic_DNA"/>
</dbReference>
<evidence type="ECO:0000256" key="6">
    <source>
        <dbReference type="SAM" id="Phobius"/>
    </source>
</evidence>
<feature type="transmembrane region" description="Helical" evidence="6">
    <location>
        <begin position="196"/>
        <end position="229"/>
    </location>
</feature>
<feature type="transmembrane region" description="Helical" evidence="6">
    <location>
        <begin position="241"/>
        <end position="262"/>
    </location>
</feature>
<keyword evidence="3 6" id="KW-0812">Transmembrane</keyword>